<dbReference type="PROSITE" id="PS00107">
    <property type="entry name" value="PROTEIN_KINASE_ATP"/>
    <property type="match status" value="1"/>
</dbReference>
<keyword evidence="5 10" id="KW-0418">Kinase</keyword>
<keyword evidence="3" id="KW-0808">Transferase</keyword>
<evidence type="ECO:0000256" key="6">
    <source>
        <dbReference type="ARBA" id="ARBA00022840"/>
    </source>
</evidence>
<feature type="repeat" description="TPR" evidence="7">
    <location>
        <begin position="582"/>
        <end position="615"/>
    </location>
</feature>
<dbReference type="Gene3D" id="3.30.200.20">
    <property type="entry name" value="Phosphorylase Kinase, domain 1"/>
    <property type="match status" value="1"/>
</dbReference>
<keyword evidence="2" id="KW-0723">Serine/threonine-protein kinase</keyword>
<feature type="repeat" description="TPR" evidence="7">
    <location>
        <begin position="616"/>
        <end position="649"/>
    </location>
</feature>
<dbReference type="FunFam" id="1.10.510.10:FF:000021">
    <property type="entry name" value="Serine/threonine protein kinase"/>
    <property type="match status" value="1"/>
</dbReference>
<evidence type="ECO:0000259" key="9">
    <source>
        <dbReference type="PROSITE" id="PS50011"/>
    </source>
</evidence>
<dbReference type="CDD" id="cd14014">
    <property type="entry name" value="STKc_PknB_like"/>
    <property type="match status" value="1"/>
</dbReference>
<protein>
    <recommendedName>
        <fullName evidence="1">non-specific serine/threonine protein kinase</fullName>
        <ecNumber evidence="1">2.7.11.1</ecNumber>
    </recommendedName>
</protein>
<dbReference type="InterPro" id="IPR019734">
    <property type="entry name" value="TPR_rpt"/>
</dbReference>
<dbReference type="InterPro" id="IPR000719">
    <property type="entry name" value="Prot_kinase_dom"/>
</dbReference>
<dbReference type="Gene3D" id="1.10.510.10">
    <property type="entry name" value="Transferase(Phosphotransferase) domain 1"/>
    <property type="match status" value="1"/>
</dbReference>
<accession>A0A7S7SLE6</accession>
<dbReference type="SMART" id="SM00220">
    <property type="entry name" value="S_TKc"/>
    <property type="match status" value="1"/>
</dbReference>
<keyword evidence="4 8" id="KW-0547">Nucleotide-binding</keyword>
<dbReference type="Proteomes" id="UP000593892">
    <property type="component" value="Chromosome"/>
</dbReference>
<dbReference type="InterPro" id="IPR011009">
    <property type="entry name" value="Kinase-like_dom_sf"/>
</dbReference>
<dbReference type="GO" id="GO:0005524">
    <property type="term" value="F:ATP binding"/>
    <property type="evidence" value="ECO:0007669"/>
    <property type="project" value="UniProtKB-UniRule"/>
</dbReference>
<dbReference type="PROSITE" id="PS50011">
    <property type="entry name" value="PROTEIN_KINASE_DOM"/>
    <property type="match status" value="1"/>
</dbReference>
<sequence>MIGTTISHYRITGKLGEGGMGVVYRAEDTRLQRTVALKVLPGDSVTAADRERFLREAQSAAQVHHPNICPIYEVDEENGRLFFVMALVEGPSLRSLLKQGPIPVERAIEIAAQVASGLDAAHSQGVIHRDIKSANVVEGLYGQPCILDFGLALRADASRLTRTGGFVGTPAYMSPEQAEGGAVDHRTDLWSLGVVLYELLTGELPFRRDTELTTLYAIVHETPKPPSALRPGLPAALDELVLKCLAKAPGQRFQSAAELGERLRQIQAGLSSAHPTVTLDRTRPVLAAPPNRARIWLALAVVLAIAAGAHWRLRQPGADLPEQKEVVVLPLSVIGPEEPLRAVTDGLTETITAKLSQLEQFQGKLTVVPASEVRARKITSAEAARKAYGANLVISGSAQQTGARVQCILNLINAQTLRQVASRTITLDSGNLLALRDGAVTSVVDLLELRLSADANGAVKAGETGAPAAYAQYLRGRGYLARYDLQGNVDRALASLQDAVKQDPNYALAHAALAEAYWWKAKMTNDRHWADRALESGEKAVQLNPTLVVARVKLGEIYSDSGRVDDAIREHLKALEISPGNAEAYRMLGLDYSAAGRYSEAEAAFQEAVKRRPTDWEGRMLLGIFYYQRGRYAEAKSAYLSALKLTPDNELLIRNLAGVHMRLGQYAEASSLIQKTLATGSSTRGYNMLGIAYYYQRRFSEAASALESSLDIDNSIYTTWGNLGTVYRWVPGSESKAQAAFQRAIELAEKAQRITPADNNIHANLAEYHAKLGDQKKALAEIQAIPETARRPYMARIALAYEMLGDRKHAIDTVRTQAVDASALSDLRNDPDLAKLWKDPEFQSAIRASQSTAAH</sequence>
<evidence type="ECO:0000313" key="10">
    <source>
        <dbReference type="EMBL" id="QOY89289.1"/>
    </source>
</evidence>
<keyword evidence="6 8" id="KW-0067">ATP-binding</keyword>
<evidence type="ECO:0000256" key="2">
    <source>
        <dbReference type="ARBA" id="ARBA00022527"/>
    </source>
</evidence>
<dbReference type="EMBL" id="CP063849">
    <property type="protein sequence ID" value="QOY89289.1"/>
    <property type="molecule type" value="Genomic_DNA"/>
</dbReference>
<feature type="binding site" evidence="8">
    <location>
        <position position="38"/>
    </location>
    <ligand>
        <name>ATP</name>
        <dbReference type="ChEBI" id="CHEBI:30616"/>
    </ligand>
</feature>
<gene>
    <name evidence="10" type="ORF">IRI77_04850</name>
</gene>
<dbReference type="SUPFAM" id="SSF56112">
    <property type="entry name" value="Protein kinase-like (PK-like)"/>
    <property type="match status" value="1"/>
</dbReference>
<name>A0A7S7SLE6_PALFE</name>
<dbReference type="PROSITE" id="PS50005">
    <property type="entry name" value="TPR"/>
    <property type="match status" value="4"/>
</dbReference>
<dbReference type="KEGG" id="pfer:IRI77_04850"/>
<dbReference type="Pfam" id="PF00069">
    <property type="entry name" value="Pkinase"/>
    <property type="match status" value="1"/>
</dbReference>
<evidence type="ECO:0000256" key="1">
    <source>
        <dbReference type="ARBA" id="ARBA00012513"/>
    </source>
</evidence>
<dbReference type="GO" id="GO:0004674">
    <property type="term" value="F:protein serine/threonine kinase activity"/>
    <property type="evidence" value="ECO:0007669"/>
    <property type="project" value="UniProtKB-KW"/>
</dbReference>
<dbReference type="Pfam" id="PF13432">
    <property type="entry name" value="TPR_16"/>
    <property type="match status" value="3"/>
</dbReference>
<feature type="domain" description="Protein kinase" evidence="9">
    <location>
        <begin position="9"/>
        <end position="277"/>
    </location>
</feature>
<dbReference type="PROSITE" id="PS50293">
    <property type="entry name" value="TPR_REGION"/>
    <property type="match status" value="1"/>
</dbReference>
<organism evidence="10 11">
    <name type="scientific">Paludibaculum fermentans</name>
    <dbReference type="NCBI Taxonomy" id="1473598"/>
    <lineage>
        <taxon>Bacteria</taxon>
        <taxon>Pseudomonadati</taxon>
        <taxon>Acidobacteriota</taxon>
        <taxon>Terriglobia</taxon>
        <taxon>Bryobacterales</taxon>
        <taxon>Bryobacteraceae</taxon>
        <taxon>Paludibaculum</taxon>
    </lineage>
</organism>
<feature type="repeat" description="TPR" evidence="7">
    <location>
        <begin position="548"/>
        <end position="581"/>
    </location>
</feature>
<dbReference type="PANTHER" id="PTHR43289">
    <property type="entry name" value="MITOGEN-ACTIVATED PROTEIN KINASE KINASE KINASE 20-RELATED"/>
    <property type="match status" value="1"/>
</dbReference>
<dbReference type="AlphaFoldDB" id="A0A7S7SLE6"/>
<feature type="repeat" description="TPR" evidence="7">
    <location>
        <begin position="683"/>
        <end position="716"/>
    </location>
</feature>
<dbReference type="SMART" id="SM00028">
    <property type="entry name" value="TPR"/>
    <property type="match status" value="7"/>
</dbReference>
<evidence type="ECO:0000256" key="8">
    <source>
        <dbReference type="PROSITE-ProRule" id="PRU10141"/>
    </source>
</evidence>
<dbReference type="InterPro" id="IPR017441">
    <property type="entry name" value="Protein_kinase_ATP_BS"/>
</dbReference>
<evidence type="ECO:0000256" key="3">
    <source>
        <dbReference type="ARBA" id="ARBA00022679"/>
    </source>
</evidence>
<evidence type="ECO:0000256" key="5">
    <source>
        <dbReference type="ARBA" id="ARBA00022777"/>
    </source>
</evidence>
<reference evidence="10 11" key="1">
    <citation type="submission" date="2020-10" db="EMBL/GenBank/DDBJ databases">
        <title>Complete genome sequence of Paludibaculum fermentans P105T, a facultatively anaerobic acidobacterium capable of dissimilatory Fe(III) reduction.</title>
        <authorList>
            <person name="Dedysh S.N."/>
            <person name="Beletsky A.V."/>
            <person name="Kulichevskaya I.S."/>
            <person name="Mardanov A.V."/>
            <person name="Ravin N.V."/>
        </authorList>
    </citation>
    <scope>NUCLEOTIDE SEQUENCE [LARGE SCALE GENOMIC DNA]</scope>
    <source>
        <strain evidence="10 11">P105</strain>
    </source>
</reference>
<dbReference type="PANTHER" id="PTHR43289:SF6">
    <property type="entry name" value="SERINE_THREONINE-PROTEIN KINASE NEKL-3"/>
    <property type="match status" value="1"/>
</dbReference>
<evidence type="ECO:0000313" key="11">
    <source>
        <dbReference type="Proteomes" id="UP000593892"/>
    </source>
</evidence>
<dbReference type="EC" id="2.7.11.1" evidence="1"/>
<keyword evidence="7" id="KW-0802">TPR repeat</keyword>
<keyword evidence="11" id="KW-1185">Reference proteome</keyword>
<dbReference type="RefSeq" id="WP_194450951.1">
    <property type="nucleotide sequence ID" value="NZ_CP063849.1"/>
</dbReference>
<proteinExistence type="predicted"/>
<evidence type="ECO:0000256" key="4">
    <source>
        <dbReference type="ARBA" id="ARBA00022741"/>
    </source>
</evidence>
<dbReference type="Gene3D" id="1.25.40.10">
    <property type="entry name" value="Tetratricopeptide repeat domain"/>
    <property type="match status" value="3"/>
</dbReference>
<dbReference type="InterPro" id="IPR011990">
    <property type="entry name" value="TPR-like_helical_dom_sf"/>
</dbReference>
<dbReference type="SUPFAM" id="SSF48452">
    <property type="entry name" value="TPR-like"/>
    <property type="match status" value="2"/>
</dbReference>
<evidence type="ECO:0000256" key="7">
    <source>
        <dbReference type="PROSITE-ProRule" id="PRU00339"/>
    </source>
</evidence>